<protein>
    <recommendedName>
        <fullName evidence="2">Aminoglycoside phosphotransferase domain-containing protein</fullName>
    </recommendedName>
</protein>
<feature type="region of interest" description="Disordered" evidence="1">
    <location>
        <begin position="175"/>
        <end position="194"/>
    </location>
</feature>
<keyword evidence="4" id="KW-1185">Reference proteome</keyword>
<reference evidence="3 4" key="1">
    <citation type="submission" date="2024-01" db="EMBL/GenBank/DDBJ databases">
        <authorList>
            <person name="Allen C."/>
            <person name="Tagirdzhanova G."/>
        </authorList>
    </citation>
    <scope>NUCLEOTIDE SEQUENCE [LARGE SCALE GENOMIC DNA]</scope>
</reference>
<gene>
    <name evidence="3" type="ORF">SCUCBS95973_003127</name>
</gene>
<dbReference type="InterPro" id="IPR051678">
    <property type="entry name" value="AGP_Transferase"/>
</dbReference>
<dbReference type="Proteomes" id="UP001642405">
    <property type="component" value="Unassembled WGS sequence"/>
</dbReference>
<evidence type="ECO:0000259" key="2">
    <source>
        <dbReference type="Pfam" id="PF01636"/>
    </source>
</evidence>
<dbReference type="SUPFAM" id="SSF56112">
    <property type="entry name" value="Protein kinase-like (PK-like)"/>
    <property type="match status" value="1"/>
</dbReference>
<evidence type="ECO:0000313" key="4">
    <source>
        <dbReference type="Proteomes" id="UP001642405"/>
    </source>
</evidence>
<organism evidence="3 4">
    <name type="scientific">Sporothrix curviconia</name>
    <dbReference type="NCBI Taxonomy" id="1260050"/>
    <lineage>
        <taxon>Eukaryota</taxon>
        <taxon>Fungi</taxon>
        <taxon>Dikarya</taxon>
        <taxon>Ascomycota</taxon>
        <taxon>Pezizomycotina</taxon>
        <taxon>Sordariomycetes</taxon>
        <taxon>Sordariomycetidae</taxon>
        <taxon>Ophiostomatales</taxon>
        <taxon>Ophiostomataceae</taxon>
        <taxon>Sporothrix</taxon>
    </lineage>
</organism>
<name>A0ABP0BCN8_9PEZI</name>
<dbReference type="EMBL" id="CAWUHB010000013">
    <property type="protein sequence ID" value="CAK7217374.1"/>
    <property type="molecule type" value="Genomic_DNA"/>
</dbReference>
<dbReference type="Pfam" id="PF01636">
    <property type="entry name" value="APH"/>
    <property type="match status" value="1"/>
</dbReference>
<dbReference type="InterPro" id="IPR002575">
    <property type="entry name" value="Aminoglycoside_PTrfase"/>
</dbReference>
<proteinExistence type="predicted"/>
<feature type="domain" description="Aminoglycoside phosphotransferase" evidence="2">
    <location>
        <begin position="87"/>
        <end position="246"/>
    </location>
</feature>
<evidence type="ECO:0000313" key="3">
    <source>
        <dbReference type="EMBL" id="CAK7217374.1"/>
    </source>
</evidence>
<comment type="caution">
    <text evidence="3">The sequence shown here is derived from an EMBL/GenBank/DDBJ whole genome shotgun (WGS) entry which is preliminary data.</text>
</comment>
<dbReference type="PANTHER" id="PTHR21310">
    <property type="entry name" value="AMINOGLYCOSIDE PHOSPHOTRANSFERASE-RELATED-RELATED"/>
    <property type="match status" value="1"/>
</dbReference>
<dbReference type="PANTHER" id="PTHR21310:SF54">
    <property type="entry name" value="AMINOGLYCOSIDE PHOSPHOTRANSFERASE DOMAIN-CONTAINING PROTEIN"/>
    <property type="match status" value="1"/>
</dbReference>
<sequence>MALIEPSAQFEFPFVDDYDVLDSAFFKDHTVRDLPTPDQVRRGSLRDEESSSQRSNYSLCKTFFRPSVWFYRHLGVAVKYGHHVRRQTFLYMELVNGVHPYGVNSASLARQVQDIVKMLRSIPQSLVSPTPFVGHINGRPLRNSAIINSPTPVAWPFESVPAFHDWLATEYGKRDTSFSRPQGAETGSSVSAEHRQSLVDDIPIVFTHGDLQPCNVILDDTQHNDGPPRIRAIVDWAQAGWLPLHWEWCTSGDPLDGTEERDADGEDNEVKIVKKEVVVKSETEEEPRTAEEVREEADRYSEAAWYFMLRGNK</sequence>
<accession>A0ABP0BCN8</accession>
<evidence type="ECO:0000256" key="1">
    <source>
        <dbReference type="SAM" id="MobiDB-lite"/>
    </source>
</evidence>
<dbReference type="InterPro" id="IPR011009">
    <property type="entry name" value="Kinase-like_dom_sf"/>
</dbReference>